<evidence type="ECO:0000313" key="2">
    <source>
        <dbReference type="Proteomes" id="UP000269721"/>
    </source>
</evidence>
<dbReference type="AlphaFoldDB" id="A0A4V1IQC2"/>
<name>A0A4V1IQC2_9FUNG</name>
<dbReference type="EMBL" id="KZ998520">
    <property type="protein sequence ID" value="RKO86047.1"/>
    <property type="molecule type" value="Genomic_DNA"/>
</dbReference>
<evidence type="ECO:0000313" key="1">
    <source>
        <dbReference type="EMBL" id="RKO86047.1"/>
    </source>
</evidence>
<sequence>MDLKAQGGECGVKYKFVPDAKAIGLKLRKEAAKVRTALPQVSQEDIKKFMEPKTVTVTGHVLG</sequence>
<reference evidence="2" key="1">
    <citation type="journal article" date="2018" name="Nat. Microbiol.">
        <title>Leveraging single-cell genomics to expand the fungal tree of life.</title>
        <authorList>
            <person name="Ahrendt S.R."/>
            <person name="Quandt C.A."/>
            <person name="Ciobanu D."/>
            <person name="Clum A."/>
            <person name="Salamov A."/>
            <person name="Andreopoulos B."/>
            <person name="Cheng J.F."/>
            <person name="Woyke T."/>
            <person name="Pelin A."/>
            <person name="Henrissat B."/>
            <person name="Reynolds N.K."/>
            <person name="Benny G.L."/>
            <person name="Smith M.E."/>
            <person name="James T.Y."/>
            <person name="Grigoriev I.V."/>
        </authorList>
    </citation>
    <scope>NUCLEOTIDE SEQUENCE [LARGE SCALE GENOMIC DNA]</scope>
</reference>
<keyword evidence="2" id="KW-1185">Reference proteome</keyword>
<protein>
    <submittedName>
        <fullName evidence="1">Uncharacterized protein</fullName>
    </submittedName>
</protein>
<dbReference type="Proteomes" id="UP000269721">
    <property type="component" value="Unassembled WGS sequence"/>
</dbReference>
<gene>
    <name evidence="1" type="ORF">BDK51DRAFT_37911</name>
</gene>
<proteinExistence type="predicted"/>
<accession>A0A4V1IQC2</accession>
<organism evidence="1 2">
    <name type="scientific">Blyttiomyces helicus</name>
    <dbReference type="NCBI Taxonomy" id="388810"/>
    <lineage>
        <taxon>Eukaryota</taxon>
        <taxon>Fungi</taxon>
        <taxon>Fungi incertae sedis</taxon>
        <taxon>Chytridiomycota</taxon>
        <taxon>Chytridiomycota incertae sedis</taxon>
        <taxon>Chytridiomycetes</taxon>
        <taxon>Chytridiomycetes incertae sedis</taxon>
        <taxon>Blyttiomyces</taxon>
    </lineage>
</organism>